<evidence type="ECO:0000313" key="3">
    <source>
        <dbReference type="Proteomes" id="UP000176645"/>
    </source>
</evidence>
<accession>A0A1G1WIQ3</accession>
<keyword evidence="1" id="KW-0472">Membrane</keyword>
<gene>
    <name evidence="2" type="ORF">A2Z42_03035</name>
</gene>
<feature type="transmembrane region" description="Helical" evidence="1">
    <location>
        <begin position="20"/>
        <end position="44"/>
    </location>
</feature>
<sequence length="229" mass="26095">MPENLQTGGDQPKSPRKINFQFILIGLFVVTLLIGGGVAIWLLLNHPSTKLPTQTSTSATSAEKDETANWKTYKNEKIGITFNYPNNWTLVKTWQSDQAGLTVTSYFSYLNLAPQDYNGVLILINITLFENPKDLSAEEYEKKLEKETNIDWDLYNPSDKQLSTELGEDAFYRENGFCEPSPCDIYTLIYHNKGKIVRLSSFKKSPSEGKIPNQKRTFDQILSTFKFLD</sequence>
<dbReference type="AlphaFoldDB" id="A0A1G1WIQ3"/>
<evidence type="ECO:0000313" key="2">
    <source>
        <dbReference type="EMBL" id="OGY27544.1"/>
    </source>
</evidence>
<name>A0A1G1WIQ3_9BACT</name>
<organism evidence="2 3">
    <name type="scientific">Candidatus Woykebacteria bacterium RBG_19FT_COMBO_43_10</name>
    <dbReference type="NCBI Taxonomy" id="1802598"/>
    <lineage>
        <taxon>Bacteria</taxon>
        <taxon>Candidatus Woykeibacteriota</taxon>
    </lineage>
</organism>
<reference evidence="2 3" key="1">
    <citation type="journal article" date="2016" name="Nat. Commun.">
        <title>Thousands of microbial genomes shed light on interconnected biogeochemical processes in an aquifer system.</title>
        <authorList>
            <person name="Anantharaman K."/>
            <person name="Brown C.T."/>
            <person name="Hug L.A."/>
            <person name="Sharon I."/>
            <person name="Castelle C.J."/>
            <person name="Probst A.J."/>
            <person name="Thomas B.C."/>
            <person name="Singh A."/>
            <person name="Wilkins M.J."/>
            <person name="Karaoz U."/>
            <person name="Brodie E.L."/>
            <person name="Williams K.H."/>
            <person name="Hubbard S.S."/>
            <person name="Banfield J.F."/>
        </authorList>
    </citation>
    <scope>NUCLEOTIDE SEQUENCE [LARGE SCALE GENOMIC DNA]</scope>
</reference>
<keyword evidence="1" id="KW-0812">Transmembrane</keyword>
<dbReference type="EMBL" id="MHCU01000033">
    <property type="protein sequence ID" value="OGY27544.1"/>
    <property type="molecule type" value="Genomic_DNA"/>
</dbReference>
<dbReference type="Pfam" id="PF18933">
    <property type="entry name" value="PsbP_2"/>
    <property type="match status" value="1"/>
</dbReference>
<evidence type="ECO:0000256" key="1">
    <source>
        <dbReference type="SAM" id="Phobius"/>
    </source>
</evidence>
<keyword evidence="1" id="KW-1133">Transmembrane helix</keyword>
<proteinExistence type="predicted"/>
<dbReference type="Proteomes" id="UP000176645">
    <property type="component" value="Unassembled WGS sequence"/>
</dbReference>
<evidence type="ECO:0008006" key="4">
    <source>
        <dbReference type="Google" id="ProtNLM"/>
    </source>
</evidence>
<comment type="caution">
    <text evidence="2">The sequence shown here is derived from an EMBL/GenBank/DDBJ whole genome shotgun (WGS) entry which is preliminary data.</text>
</comment>
<protein>
    <recommendedName>
        <fullName evidence="4">PsbP C-terminal domain-containing protein</fullName>
    </recommendedName>
</protein>